<evidence type="ECO:0000256" key="6">
    <source>
        <dbReference type="PIRSR" id="PIRSR637944-1"/>
    </source>
</evidence>
<dbReference type="Gene3D" id="3.40.30.10">
    <property type="entry name" value="Glutaredoxin"/>
    <property type="match status" value="1"/>
</dbReference>
<feature type="domain" description="Thioredoxin" evidence="8">
    <location>
        <begin position="17"/>
        <end position="168"/>
    </location>
</feature>
<evidence type="ECO:0000256" key="7">
    <source>
        <dbReference type="RuleBase" id="RU366011"/>
    </source>
</evidence>
<dbReference type="InterPro" id="IPR013740">
    <property type="entry name" value="Redoxin"/>
</dbReference>
<proteinExistence type="inferred from homology"/>
<evidence type="ECO:0000259" key="8">
    <source>
        <dbReference type="PROSITE" id="PS51352"/>
    </source>
</evidence>
<dbReference type="PROSITE" id="PS51352">
    <property type="entry name" value="THIOREDOXIN_2"/>
    <property type="match status" value="1"/>
</dbReference>
<keyword evidence="5 7" id="KW-0676">Redox-active center</keyword>
<keyword evidence="3 7" id="KW-0049">Antioxidant</keyword>
<evidence type="ECO:0000313" key="9">
    <source>
        <dbReference type="EMBL" id="TFK24492.1"/>
    </source>
</evidence>
<dbReference type="EMBL" id="ML210200">
    <property type="protein sequence ID" value="TFK24492.1"/>
    <property type="molecule type" value="Genomic_DNA"/>
</dbReference>
<dbReference type="SUPFAM" id="SSF52833">
    <property type="entry name" value="Thioredoxin-like"/>
    <property type="match status" value="1"/>
</dbReference>
<comment type="similarity">
    <text evidence="1 7">Belongs to the peroxiredoxin family. Prx5 subfamily.</text>
</comment>
<dbReference type="GO" id="GO:0045454">
    <property type="term" value="P:cell redox homeostasis"/>
    <property type="evidence" value="ECO:0007669"/>
    <property type="project" value="TreeGrafter"/>
</dbReference>
<dbReference type="GO" id="GO:0042744">
    <property type="term" value="P:hydrogen peroxide catabolic process"/>
    <property type="evidence" value="ECO:0007669"/>
    <property type="project" value="TreeGrafter"/>
</dbReference>
<dbReference type="GO" id="GO:0034599">
    <property type="term" value="P:cellular response to oxidative stress"/>
    <property type="evidence" value="ECO:0007669"/>
    <property type="project" value="InterPro"/>
</dbReference>
<organism evidence="9 10">
    <name type="scientific">Coprinopsis marcescibilis</name>
    <name type="common">Agaric fungus</name>
    <name type="synonym">Psathyrella marcescibilis</name>
    <dbReference type="NCBI Taxonomy" id="230819"/>
    <lineage>
        <taxon>Eukaryota</taxon>
        <taxon>Fungi</taxon>
        <taxon>Dikarya</taxon>
        <taxon>Basidiomycota</taxon>
        <taxon>Agaricomycotina</taxon>
        <taxon>Agaricomycetes</taxon>
        <taxon>Agaricomycetidae</taxon>
        <taxon>Agaricales</taxon>
        <taxon>Agaricineae</taxon>
        <taxon>Psathyrellaceae</taxon>
        <taxon>Coprinopsis</taxon>
    </lineage>
</organism>
<evidence type="ECO:0000256" key="4">
    <source>
        <dbReference type="ARBA" id="ARBA00023002"/>
    </source>
</evidence>
<dbReference type="PANTHER" id="PTHR10430">
    <property type="entry name" value="PEROXIREDOXIN"/>
    <property type="match status" value="1"/>
</dbReference>
<dbReference type="CDD" id="cd03013">
    <property type="entry name" value="PRX5_like"/>
    <property type="match status" value="1"/>
</dbReference>
<dbReference type="GO" id="GO:0005739">
    <property type="term" value="C:mitochondrion"/>
    <property type="evidence" value="ECO:0007669"/>
    <property type="project" value="TreeGrafter"/>
</dbReference>
<comment type="function">
    <text evidence="7">Thiol-specific peroxidase that catalyzes the reduction of hydrogen peroxide and organic hydroperoxides to water and alcohols, respectively. Plays a role in cell protection against oxidative stress by detoxifying peroxides.</text>
</comment>
<dbReference type="PANTHER" id="PTHR10430:SF39">
    <property type="entry name" value="PEROXISOMAL MEMBRANE ASSOCIATED PROTEIN 20"/>
    <property type="match status" value="1"/>
</dbReference>
<dbReference type="Proteomes" id="UP000307440">
    <property type="component" value="Unassembled WGS sequence"/>
</dbReference>
<evidence type="ECO:0000256" key="3">
    <source>
        <dbReference type="ARBA" id="ARBA00022862"/>
    </source>
</evidence>
<feature type="active site" description="Cysteine sulfenic acid (-SOH) intermediate" evidence="6">
    <location>
        <position position="58"/>
    </location>
</feature>
<dbReference type="InterPro" id="IPR036249">
    <property type="entry name" value="Thioredoxin-like_sf"/>
</dbReference>
<evidence type="ECO:0000256" key="1">
    <source>
        <dbReference type="ARBA" id="ARBA00010505"/>
    </source>
</evidence>
<dbReference type="GO" id="GO:0005777">
    <property type="term" value="C:peroxisome"/>
    <property type="evidence" value="ECO:0007669"/>
    <property type="project" value="TreeGrafter"/>
</dbReference>
<keyword evidence="4 7" id="KW-0560">Oxidoreductase</keyword>
<name>A0A5C3KVN9_COPMA</name>
<evidence type="ECO:0000256" key="5">
    <source>
        <dbReference type="ARBA" id="ARBA00023284"/>
    </source>
</evidence>
<keyword evidence="2 7" id="KW-0575">Peroxidase</keyword>
<reference evidence="9 10" key="1">
    <citation type="journal article" date="2019" name="Nat. Ecol. Evol.">
        <title>Megaphylogeny resolves global patterns of mushroom evolution.</title>
        <authorList>
            <person name="Varga T."/>
            <person name="Krizsan K."/>
            <person name="Foldi C."/>
            <person name="Dima B."/>
            <person name="Sanchez-Garcia M."/>
            <person name="Sanchez-Ramirez S."/>
            <person name="Szollosi G.J."/>
            <person name="Szarkandi J.G."/>
            <person name="Papp V."/>
            <person name="Albert L."/>
            <person name="Andreopoulos W."/>
            <person name="Angelini C."/>
            <person name="Antonin V."/>
            <person name="Barry K.W."/>
            <person name="Bougher N.L."/>
            <person name="Buchanan P."/>
            <person name="Buyck B."/>
            <person name="Bense V."/>
            <person name="Catcheside P."/>
            <person name="Chovatia M."/>
            <person name="Cooper J."/>
            <person name="Damon W."/>
            <person name="Desjardin D."/>
            <person name="Finy P."/>
            <person name="Geml J."/>
            <person name="Haridas S."/>
            <person name="Hughes K."/>
            <person name="Justo A."/>
            <person name="Karasinski D."/>
            <person name="Kautmanova I."/>
            <person name="Kiss B."/>
            <person name="Kocsube S."/>
            <person name="Kotiranta H."/>
            <person name="LaButti K.M."/>
            <person name="Lechner B.E."/>
            <person name="Liimatainen K."/>
            <person name="Lipzen A."/>
            <person name="Lukacs Z."/>
            <person name="Mihaltcheva S."/>
            <person name="Morgado L.N."/>
            <person name="Niskanen T."/>
            <person name="Noordeloos M.E."/>
            <person name="Ohm R.A."/>
            <person name="Ortiz-Santana B."/>
            <person name="Ovrebo C."/>
            <person name="Racz N."/>
            <person name="Riley R."/>
            <person name="Savchenko A."/>
            <person name="Shiryaev A."/>
            <person name="Soop K."/>
            <person name="Spirin V."/>
            <person name="Szebenyi C."/>
            <person name="Tomsovsky M."/>
            <person name="Tulloss R.E."/>
            <person name="Uehling J."/>
            <person name="Grigoriev I.V."/>
            <person name="Vagvolgyi C."/>
            <person name="Papp T."/>
            <person name="Martin F.M."/>
            <person name="Miettinen O."/>
            <person name="Hibbett D.S."/>
            <person name="Nagy L.G."/>
        </authorList>
    </citation>
    <scope>NUCLEOTIDE SEQUENCE [LARGE SCALE GENOMIC DNA]</scope>
    <source>
        <strain evidence="9 10">CBS 121175</strain>
    </source>
</reference>
<gene>
    <name evidence="9" type="ORF">FA15DRAFT_416357</name>
</gene>
<dbReference type="Pfam" id="PF08534">
    <property type="entry name" value="Redoxin"/>
    <property type="match status" value="1"/>
</dbReference>
<accession>A0A5C3KVN9</accession>
<evidence type="ECO:0000256" key="2">
    <source>
        <dbReference type="ARBA" id="ARBA00022559"/>
    </source>
</evidence>
<dbReference type="GO" id="GO:0005829">
    <property type="term" value="C:cytosol"/>
    <property type="evidence" value="ECO:0007669"/>
    <property type="project" value="TreeGrafter"/>
</dbReference>
<sequence length="168" mass="18066">MASISLQTSLTNNKAEIKVGDEIPVFDFKEDSAGETKPLNLTGKNIIVGLPGAYTTPCNEHVPGYVENFDKFKAKGVENIYIISVNDAFVTKSWKKHLGGDNLHFVADDTGHITSSLGFLFDASGALGSPRSKRYVLVTEGHKVLSIAVEDEVPKVTVTSADSVLAKL</sequence>
<dbReference type="AlphaFoldDB" id="A0A5C3KVN9"/>
<evidence type="ECO:0000313" key="10">
    <source>
        <dbReference type="Proteomes" id="UP000307440"/>
    </source>
</evidence>
<dbReference type="STRING" id="230819.A0A5C3KVN9"/>
<dbReference type="InterPro" id="IPR013766">
    <property type="entry name" value="Thioredoxin_domain"/>
</dbReference>
<dbReference type="GO" id="GO:0008379">
    <property type="term" value="F:thioredoxin peroxidase activity"/>
    <property type="evidence" value="ECO:0007669"/>
    <property type="project" value="InterPro"/>
</dbReference>
<keyword evidence="10" id="KW-1185">Reference proteome</keyword>
<protein>
    <submittedName>
        <fullName evidence="9">Redoxin</fullName>
    </submittedName>
</protein>
<dbReference type="InterPro" id="IPR037944">
    <property type="entry name" value="PRX5-like"/>
</dbReference>
<dbReference type="OrthoDB" id="1882547at2759"/>